<protein>
    <submittedName>
        <fullName evidence="1">Uncharacterized protein</fullName>
    </submittedName>
</protein>
<organism evidence="1 2">
    <name type="scientific">Hymenolepis diminuta</name>
    <name type="common">Rat tapeworm</name>
    <dbReference type="NCBI Taxonomy" id="6216"/>
    <lineage>
        <taxon>Eukaryota</taxon>
        <taxon>Metazoa</taxon>
        <taxon>Spiralia</taxon>
        <taxon>Lophotrochozoa</taxon>
        <taxon>Platyhelminthes</taxon>
        <taxon>Cestoda</taxon>
        <taxon>Eucestoda</taxon>
        <taxon>Cyclophyllidea</taxon>
        <taxon>Hymenolepididae</taxon>
        <taxon>Hymenolepis</taxon>
    </lineage>
</organism>
<name>A0A564YJ10_HYMDI</name>
<evidence type="ECO:0000313" key="2">
    <source>
        <dbReference type="Proteomes" id="UP000321570"/>
    </source>
</evidence>
<reference evidence="1 2" key="1">
    <citation type="submission" date="2019-07" db="EMBL/GenBank/DDBJ databases">
        <authorList>
            <person name="Jastrzebski P J."/>
            <person name="Paukszto L."/>
            <person name="Jastrzebski P J."/>
        </authorList>
    </citation>
    <scope>NUCLEOTIDE SEQUENCE [LARGE SCALE GENOMIC DNA]</scope>
    <source>
        <strain evidence="1 2">WMS-il1</strain>
    </source>
</reference>
<dbReference type="Proteomes" id="UP000321570">
    <property type="component" value="Unassembled WGS sequence"/>
</dbReference>
<gene>
    <name evidence="1" type="ORF">WMSIL1_LOCUS6461</name>
</gene>
<sequence length="54" mass="6007">LLRSLLISPLPQHAPLPISLFQTCGCLDYIFGLINSWRSALQLLLALAQTATKW</sequence>
<evidence type="ECO:0000313" key="1">
    <source>
        <dbReference type="EMBL" id="VUZ46728.1"/>
    </source>
</evidence>
<dbReference type="EMBL" id="CABIJS010000222">
    <property type="protein sequence ID" value="VUZ46728.1"/>
    <property type="molecule type" value="Genomic_DNA"/>
</dbReference>
<proteinExistence type="predicted"/>
<keyword evidence="2" id="KW-1185">Reference proteome</keyword>
<feature type="non-terminal residue" evidence="1">
    <location>
        <position position="1"/>
    </location>
</feature>
<dbReference type="AlphaFoldDB" id="A0A564YJ10"/>
<accession>A0A564YJ10</accession>